<evidence type="ECO:0000313" key="1">
    <source>
        <dbReference type="EMBL" id="KAF2646915.1"/>
    </source>
</evidence>
<reference evidence="1" key="1">
    <citation type="journal article" date="2020" name="Stud. Mycol.">
        <title>101 Dothideomycetes genomes: a test case for predicting lifestyles and emergence of pathogens.</title>
        <authorList>
            <person name="Haridas S."/>
            <person name="Albert R."/>
            <person name="Binder M."/>
            <person name="Bloem J."/>
            <person name="Labutti K."/>
            <person name="Salamov A."/>
            <person name="Andreopoulos B."/>
            <person name="Baker S."/>
            <person name="Barry K."/>
            <person name="Bills G."/>
            <person name="Bluhm B."/>
            <person name="Cannon C."/>
            <person name="Castanera R."/>
            <person name="Culley D."/>
            <person name="Daum C."/>
            <person name="Ezra D."/>
            <person name="Gonzalez J."/>
            <person name="Henrissat B."/>
            <person name="Kuo A."/>
            <person name="Liang C."/>
            <person name="Lipzen A."/>
            <person name="Lutzoni F."/>
            <person name="Magnuson J."/>
            <person name="Mondo S."/>
            <person name="Nolan M."/>
            <person name="Ohm R."/>
            <person name="Pangilinan J."/>
            <person name="Park H.-J."/>
            <person name="Ramirez L."/>
            <person name="Alfaro M."/>
            <person name="Sun H."/>
            <person name="Tritt A."/>
            <person name="Yoshinaga Y."/>
            <person name="Zwiers L.-H."/>
            <person name="Turgeon B."/>
            <person name="Goodwin S."/>
            <person name="Spatafora J."/>
            <person name="Crous P."/>
            <person name="Grigoriev I."/>
        </authorList>
    </citation>
    <scope>NUCLEOTIDE SEQUENCE</scope>
    <source>
        <strain evidence="1">CBS 473.64</strain>
    </source>
</reference>
<keyword evidence="2" id="KW-1185">Reference proteome</keyword>
<dbReference type="Proteomes" id="UP000799753">
    <property type="component" value="Unassembled WGS sequence"/>
</dbReference>
<name>A0A6A6SG83_9PLEO</name>
<accession>A0A6A6SG83</accession>
<proteinExistence type="predicted"/>
<gene>
    <name evidence="1" type="ORF">P280DRAFT_503383</name>
</gene>
<dbReference type="EMBL" id="MU006776">
    <property type="protein sequence ID" value="KAF2646915.1"/>
    <property type="molecule type" value="Genomic_DNA"/>
</dbReference>
<dbReference type="OrthoDB" id="3893333at2759"/>
<evidence type="ECO:0000313" key="2">
    <source>
        <dbReference type="Proteomes" id="UP000799753"/>
    </source>
</evidence>
<dbReference type="AlphaFoldDB" id="A0A6A6SG83"/>
<organism evidence="1 2">
    <name type="scientific">Massarina eburnea CBS 473.64</name>
    <dbReference type="NCBI Taxonomy" id="1395130"/>
    <lineage>
        <taxon>Eukaryota</taxon>
        <taxon>Fungi</taxon>
        <taxon>Dikarya</taxon>
        <taxon>Ascomycota</taxon>
        <taxon>Pezizomycotina</taxon>
        <taxon>Dothideomycetes</taxon>
        <taxon>Pleosporomycetidae</taxon>
        <taxon>Pleosporales</taxon>
        <taxon>Massarineae</taxon>
        <taxon>Massarinaceae</taxon>
        <taxon>Massarina</taxon>
    </lineage>
</organism>
<sequence length="441" mass="50470">MAALSRLERLPAEIFNHILGYLLHHENVERPATGTKYRGYDFVTSVFRLNSNISKISLSAFHLDNRWIRIETNVSVLEFHPSNLGIPIIDLVWMSKLAKLPQSVLTAKAFFPGNSTRQGHRVGNHTRPDFKCLVLPKDLLDFLSALRMNDLELCGGKMAPSISIHVRPKAPLNSYKVLMETLTSYSDKSQADTFSVTVESLKLSSWLHHRAHDHLINARYYLAIICSLYHDVSISEINWIASIQRTFEMAVSANLCIARAKCDWANSNPLQGISYHDSVSQNSWASIFHGAESMSDKNGDIISTNTPFLAFFEAIIGSQQILHSNRNMEHGNEMIIDALSRLPPNTNSDDFPRHQDLQLWSTWLPRHADARQKHLPHREEAIQGIRDWMQGLKSWQWIIHEDDVLVEEFKKELKVVEEGDTGHLIKFAWDVADRPGRWYYL</sequence>
<protein>
    <submittedName>
        <fullName evidence="1">Uncharacterized protein</fullName>
    </submittedName>
</protein>